<protein>
    <submittedName>
        <fullName evidence="2">Uncharacterized protein</fullName>
    </submittedName>
</protein>
<feature type="region of interest" description="Disordered" evidence="1">
    <location>
        <begin position="373"/>
        <end position="478"/>
    </location>
</feature>
<feature type="compositionally biased region" description="Basic residues" evidence="1">
    <location>
        <begin position="1544"/>
        <end position="1559"/>
    </location>
</feature>
<feature type="compositionally biased region" description="Basic and acidic residues" evidence="1">
    <location>
        <begin position="807"/>
        <end position="823"/>
    </location>
</feature>
<feature type="compositionally biased region" description="Polar residues" evidence="1">
    <location>
        <begin position="1604"/>
        <end position="1631"/>
    </location>
</feature>
<organism evidence="2 3">
    <name type="scientific">Elysia crispata</name>
    <name type="common">lettuce slug</name>
    <dbReference type="NCBI Taxonomy" id="231223"/>
    <lineage>
        <taxon>Eukaryota</taxon>
        <taxon>Metazoa</taxon>
        <taxon>Spiralia</taxon>
        <taxon>Lophotrochozoa</taxon>
        <taxon>Mollusca</taxon>
        <taxon>Gastropoda</taxon>
        <taxon>Heterobranchia</taxon>
        <taxon>Euthyneura</taxon>
        <taxon>Panpulmonata</taxon>
        <taxon>Sacoglossa</taxon>
        <taxon>Placobranchoidea</taxon>
        <taxon>Plakobranchidae</taxon>
        <taxon>Elysia</taxon>
    </lineage>
</organism>
<feature type="region of interest" description="Disordered" evidence="1">
    <location>
        <begin position="2393"/>
        <end position="2533"/>
    </location>
</feature>
<feature type="compositionally biased region" description="Basic and acidic residues" evidence="1">
    <location>
        <begin position="509"/>
        <end position="522"/>
    </location>
</feature>
<evidence type="ECO:0000256" key="1">
    <source>
        <dbReference type="SAM" id="MobiDB-lite"/>
    </source>
</evidence>
<feature type="compositionally biased region" description="Basic and acidic residues" evidence="1">
    <location>
        <begin position="591"/>
        <end position="605"/>
    </location>
</feature>
<feature type="compositionally biased region" description="Basic and acidic residues" evidence="1">
    <location>
        <begin position="2357"/>
        <end position="2368"/>
    </location>
</feature>
<dbReference type="Proteomes" id="UP001283361">
    <property type="component" value="Unassembled WGS sequence"/>
</dbReference>
<feature type="region of interest" description="Disordered" evidence="1">
    <location>
        <begin position="1544"/>
        <end position="1563"/>
    </location>
</feature>
<name>A0AAE0ZVI4_9GAST</name>
<feature type="compositionally biased region" description="Polar residues" evidence="1">
    <location>
        <begin position="2819"/>
        <end position="2840"/>
    </location>
</feature>
<feature type="compositionally biased region" description="Polar residues" evidence="1">
    <location>
        <begin position="2477"/>
        <end position="2507"/>
    </location>
</feature>
<accession>A0AAE0ZVI4</accession>
<feature type="compositionally biased region" description="Basic and acidic residues" evidence="1">
    <location>
        <begin position="1912"/>
        <end position="1955"/>
    </location>
</feature>
<feature type="compositionally biased region" description="Low complexity" evidence="1">
    <location>
        <begin position="2210"/>
        <end position="2221"/>
    </location>
</feature>
<feature type="region of interest" description="Disordered" evidence="1">
    <location>
        <begin position="51"/>
        <end position="106"/>
    </location>
</feature>
<feature type="region of interest" description="Disordered" evidence="1">
    <location>
        <begin position="1340"/>
        <end position="1365"/>
    </location>
</feature>
<feature type="compositionally biased region" description="Basic and acidic residues" evidence="1">
    <location>
        <begin position="1"/>
        <end position="20"/>
    </location>
</feature>
<feature type="region of interest" description="Disordered" evidence="1">
    <location>
        <begin position="490"/>
        <end position="610"/>
    </location>
</feature>
<feature type="region of interest" description="Disordered" evidence="1">
    <location>
        <begin position="897"/>
        <end position="939"/>
    </location>
</feature>
<sequence length="3157" mass="355304">MTSKPKHDIHTVWNNKERSRSTSGSEHSTCVDAKPGYLVYDERRVGKWHKRITGPPVDGAAPIGGRNRCGASSASSSGCGGRGSGGRPHPTHISARRGQQHAAQLPARPEKTWIVKGLDQDQFLPNHCPIIVRGKDDVGSSAYPPIVTIDGRVDTDLDHLIDDENEEDEHYTGPVEEIPSKYPKPHVFSVIHGSLDDDVDSYANDDGTLEHTLVDAPKNFHPKDLKDVASTDGPGARARPGQTKGGRSGAQTGEGTSHLLNYTDRSHNKMHTDGLEGERSDTCKRGKYPQHHPHQEQGDLLQQLKHEEKKQMKPPRPPPRTSCKTSSDSRRQVHSDESVRSKHEEQASPAAVLSDSFTVGNLREVPLETCVDQRQRNGASCDEGLHSEKPHGYTANNMFRSEEEAMEHNQPTPGKSVSEQTQKSNDDKIALRRPVSYTSKLSRSAKRSEKNFVSSPRKSAARLVENDQGQTDSNDEEYTFITCREAVGKSSATLATESSRHHPHGRGSCLDERGKQRLDQGSRRNMKPRSQRKRRGDDPESDLSSDRGFDSIESDSFELYDPSLSDGYQSSEKYCSDPIGTNGKFTLTDAEMSKSDTRASVDRSTGRRLSQRNRELPFNKHECLPLVVAPMELHGDTPNAPDQRKGKSPEIANSDIQDQVEFYDARESGSQEETKSKSTKNEGQKYFAISKIDSEKGYRSKFLIQEMNASENQMPKEDQRRQQRREQQQRISDGAENRVYDEKQGKKIILEPHLGNTIWHDTERFCPINNPQRETRHESYKNAFLEENKGYHNTRRGNGSPARMRPKHEQTFSRERRRTDDALRNPARRNRSPTKLDWHGYLSSKDRKREMSMLHKKASQIAADAIASPPNIIKENGLLPSPKTWNDIDQMWRRKMAASPGSESPTQNWRGRRRSVRERGGRGINRRSPRASWSFDSDHSPVSYRNASRMIPYRRKRMAQSQREALARTEGTSVDGFYPSPLPKAPIGDIYTKHVGMNSTDEDLKESLKQAMAIARHSLNAAAKVSQALNLVMTNSCLSIDSCSYKGSRTDPRSPIYNLEVTPPNAVLRWSQIQRSPSLSSRNTELSCMSVHRQVLRKPLPHLNETRASSEVVKSREEPYSIGRNNEIYIYPERRRSRSLVSDRERLLTIVPNYNLLANRADGNDASTPLVSIYIGNAGPHQEAQQKPSILSSHIQQDYSQVAGAHENGNGFSKASVQSHKEKVTCSPKEETKEACLLEGHQRFTEMTGNDKISFFPVRTQTVCVNMVTTQGFQNEIVPASKLSESSDSQVYESTKETLKIDKEYSKTKSSLYGDDKTKKDGSNFIAKTDYLAMHKNENGDDIPTHEDGSQRHDRFVHPRETSPPTKLAEKICSHFGFLGPPDSHSATMSAALNYLTQYPQSFSPPHPLFRPLSPLSPVLAGTVLCPDKMSSPSSVYSSASAGDAMTNREKIYSAEESPCSMSIGSCVDPINYLKGGSEVDPPKQKIVANKNVNKSHQKSLNIGAKVVDKNPGKPEDSLVAKMESELNSEDGHFLTINSNHVKRTKDMRKSTQRGKHKSKCDADMPCAYKQDHIIDQSRNPMNKEHIDSKKVQNRRKRSHKQCESGNTSGFENIVQNQVNDPTQNNLNNNSARDEHYKDNLPDSTTNRSDSVDDLVLEVNANEEGACAPDRNQNQPLYHLLPRSPQEQSLSKAMFNISGDSWPESVVQNKTYMSKSKDRYKRVPPSYRVRKSLCVAMKLAEESLSAAAKVSQLLNQVVDVYQDRHPMNTEDIARLAVQNHAMIDGILASAGYIKSRGTYKLEAGKYERDNQTKIERLSHRLNFPDDRVDVCEPQRHRYNRPNLRRRQDVRFTSSPRYDFRTDRIGDVPNLDKTKCSRDNRTEQKGERLERRRSTSREARKFREFQTRSPSPENKRTKQENSPKKKLESNGEHEKSIGGLDSPKECDERYARDKKYSAQKIRHEKYNYRKNRHSEEENDRDHSSRGSPRNSLKNHRESRRGERREGGHREERKLNCSRRELENMESHSDGERQELSQASSKAHHKSHKSSRETDDFRVSSRSPDTKRHHIKYKDGGENRKENGRPKESREASTRFVDQKGVKNKTRGEMAEEFPERRRKDREGNDKVTTKSPRKTTKRYEDIKNIGSSVDSPRSSKTKQRSVETVEDSVQKSRHTGSPEIYADAARKENGHQRSQGANNGPNKNAPKGESIADAAASNNSGSGDTGPLKNKPRKHEHDRSQPQEGETLSRRNQQRGRKPKSRSDLIKLASKLARERPKSSPVDDPSFFQKVAAAAASMSVPATNTDGKDCSYNRSVDGASCSEQQLSIPVKHRYPFISEKGKTLLVKWESSKIQQSQDESHSPSHDNFDPHSSCSENTKCLKTDTSGKWAYKKANSMDQCSTAKPDPKKRLTTPCRDQQNESKTFDEFNRNKRKEDSSREEITFVKAGQPTVLKDNCTDRELVNPTASRGTEYVSPESCDSPSSACGNNSTDSSTVKMNLSNQNTRSYHSLKELPTDSKTFPPNDNRCDNIPSGNGIKKFSITVENEKDYLAEWMYNRGVANDGFESGKSSELRPSYTTYDDESPDSSSSSEEEEPVVNQAAGSSREDSSSNFSSPEKPRAQNVMRNRVVNTRFVSQSRQDMRVASPENSDRGGTYSGLRRENSFNFAESPARNDGKNFGGQQTMTSCGLAVPSESDRETPAPREESPALRKRRNIQEIPRRKLQYSSGDSMRSFTVSASVTETDEDNVLSHSDHSSPIGRPPQLQGRTMARTANQRLHPSAASGNETRRYPDKAASITHSSSALPQPQSPEPVRDPQRMNFSVSPQHASFNVDSQSQEPQITIDRGGSGEIQINVPDDARRGGIALGATELTGPSGRGLYSLYRPLDNMRPGSFSPIIEESEVLTAGYGMSDHLSSSSSSLYTRKVRPSKHSNTNNCNVEAVDSKHDNTRGARNTIHCDVNFGSDVVLLNSNNNASADKDFIQGSGNIGRDAVGVESKSDINIAQIMPRRKLCISQPVIPEPFCRPHRFPLPPLKPPPLLKLAKPLGNLTEHDQWILNTENKKLCERLVEVRKAGCTFDIGMKKPYKRSFPMKSLARMTELEIIARENEKLLRRIINKESHYKREEQLNDYDKKLPKLLSFSRYPKELIKNRKLQFM</sequence>
<reference evidence="2" key="1">
    <citation type="journal article" date="2023" name="G3 (Bethesda)">
        <title>A reference genome for the long-term kleptoplast-retaining sea slug Elysia crispata morphotype clarki.</title>
        <authorList>
            <person name="Eastman K.E."/>
            <person name="Pendleton A.L."/>
            <person name="Shaikh M.A."/>
            <person name="Suttiyut T."/>
            <person name="Ogas R."/>
            <person name="Tomko P."/>
            <person name="Gavelis G."/>
            <person name="Widhalm J.R."/>
            <person name="Wisecaver J.H."/>
        </authorList>
    </citation>
    <scope>NUCLEOTIDE SEQUENCE</scope>
    <source>
        <strain evidence="2">ECLA1</strain>
    </source>
</reference>
<dbReference type="EMBL" id="JAWDGP010003243">
    <property type="protein sequence ID" value="KAK3776170.1"/>
    <property type="molecule type" value="Genomic_DNA"/>
</dbReference>
<feature type="region of interest" description="Disordered" evidence="1">
    <location>
        <begin position="1"/>
        <end position="31"/>
    </location>
</feature>
<feature type="region of interest" description="Disordered" evidence="1">
    <location>
        <begin position="213"/>
        <end position="356"/>
    </location>
</feature>
<gene>
    <name evidence="2" type="ORF">RRG08_063714</name>
</gene>
<feature type="compositionally biased region" description="Basic and acidic residues" evidence="1">
    <location>
        <begin position="1857"/>
        <end position="1905"/>
    </location>
</feature>
<feature type="region of interest" description="Disordered" evidence="1">
    <location>
        <begin position="1838"/>
        <end position="2284"/>
    </location>
</feature>
<evidence type="ECO:0000313" key="3">
    <source>
        <dbReference type="Proteomes" id="UP001283361"/>
    </source>
</evidence>
<feature type="compositionally biased region" description="Basic and acidic residues" evidence="1">
    <location>
        <begin position="2417"/>
        <end position="2442"/>
    </location>
</feature>
<feature type="region of interest" description="Disordered" evidence="1">
    <location>
        <begin position="632"/>
        <end position="657"/>
    </location>
</feature>
<proteinExistence type="predicted"/>
<feature type="region of interest" description="Disordered" evidence="1">
    <location>
        <begin position="707"/>
        <end position="744"/>
    </location>
</feature>
<feature type="compositionally biased region" description="Basic and acidic residues" evidence="1">
    <location>
        <begin position="714"/>
        <end position="744"/>
    </location>
</feature>
<feature type="compositionally biased region" description="Polar residues" evidence="1">
    <location>
        <begin position="2144"/>
        <end position="2153"/>
    </location>
</feature>
<feature type="compositionally biased region" description="Basic and acidic residues" evidence="1">
    <location>
        <begin position="1632"/>
        <end position="1641"/>
    </location>
</feature>
<feature type="compositionally biased region" description="Basic residues" evidence="1">
    <location>
        <begin position="524"/>
        <end position="534"/>
    </location>
</feature>
<feature type="compositionally biased region" description="Acidic residues" evidence="1">
    <location>
        <begin position="2579"/>
        <end position="2595"/>
    </location>
</feature>
<feature type="compositionally biased region" description="Polar residues" evidence="1">
    <location>
        <begin position="2724"/>
        <end position="2741"/>
    </location>
</feature>
<feature type="compositionally biased region" description="Basic and acidic residues" evidence="1">
    <location>
        <begin position="2048"/>
        <end position="2057"/>
    </location>
</feature>
<feature type="compositionally biased region" description="Low complexity" evidence="1">
    <location>
        <begin position="64"/>
        <end position="77"/>
    </location>
</feature>
<feature type="compositionally biased region" description="Polar residues" evidence="1">
    <location>
        <begin position="2797"/>
        <end position="2806"/>
    </location>
</feature>
<comment type="caution">
    <text evidence="2">The sequence shown here is derived from an EMBL/GenBank/DDBJ whole genome shotgun (WGS) entry which is preliminary data.</text>
</comment>
<feature type="compositionally biased region" description="Polar residues" evidence="1">
    <location>
        <begin position="2191"/>
        <end position="2201"/>
    </location>
</feature>
<feature type="compositionally biased region" description="Polar residues" evidence="1">
    <location>
        <begin position="2628"/>
        <end position="2638"/>
    </location>
</feature>
<feature type="compositionally biased region" description="Basic and acidic residues" evidence="1">
    <location>
        <begin position="264"/>
        <end position="284"/>
    </location>
</feature>
<feature type="region of interest" description="Disordered" evidence="1">
    <location>
        <begin position="2561"/>
        <end position="2855"/>
    </location>
</feature>
<keyword evidence="3" id="KW-1185">Reference proteome</keyword>
<feature type="compositionally biased region" description="Polar residues" evidence="1">
    <location>
        <begin position="2369"/>
        <end position="2378"/>
    </location>
</feature>
<feature type="compositionally biased region" description="Polar residues" evidence="1">
    <location>
        <begin position="249"/>
        <end position="260"/>
    </location>
</feature>
<feature type="compositionally biased region" description="Polar residues" evidence="1">
    <location>
        <begin position="409"/>
        <end position="423"/>
    </location>
</feature>
<feature type="region of interest" description="Disordered" evidence="1">
    <location>
        <begin position="785"/>
        <end position="839"/>
    </location>
</feature>
<feature type="compositionally biased region" description="Basic and acidic residues" evidence="1">
    <location>
        <begin position="1972"/>
        <end position="1983"/>
    </location>
</feature>
<feature type="compositionally biased region" description="Basic residues" evidence="1">
    <location>
        <begin position="1959"/>
        <end position="1971"/>
    </location>
</feature>
<feature type="region of interest" description="Disordered" evidence="1">
    <location>
        <begin position="1573"/>
        <end position="1651"/>
    </location>
</feature>
<feature type="compositionally biased region" description="Basic and acidic residues" evidence="1">
    <location>
        <begin position="1573"/>
        <end position="1591"/>
    </location>
</feature>
<feature type="compositionally biased region" description="Basic and acidic residues" evidence="1">
    <location>
        <begin position="327"/>
        <end position="346"/>
    </location>
</feature>
<feature type="compositionally biased region" description="Polar residues" evidence="1">
    <location>
        <begin position="2771"/>
        <end position="2785"/>
    </location>
</feature>
<evidence type="ECO:0000313" key="2">
    <source>
        <dbReference type="EMBL" id="KAK3776170.1"/>
    </source>
</evidence>
<feature type="compositionally biased region" description="Basic and acidic residues" evidence="1">
    <location>
        <begin position="2071"/>
        <end position="2127"/>
    </location>
</feature>
<feature type="compositionally biased region" description="Basic and acidic residues" evidence="1">
    <location>
        <begin position="2694"/>
        <end position="2720"/>
    </location>
</feature>
<feature type="region of interest" description="Disordered" evidence="1">
    <location>
        <begin position="2347"/>
        <end position="2378"/>
    </location>
</feature>
<feature type="compositionally biased region" description="Basic and acidic residues" evidence="1">
    <location>
        <begin position="1998"/>
        <end position="2033"/>
    </location>
</feature>
<feature type="compositionally biased region" description="Basic and acidic residues" evidence="1">
    <location>
        <begin position="1340"/>
        <end position="1361"/>
    </location>
</feature>